<feature type="domain" description="Pilus assembly protein C-terminal" evidence="3">
    <location>
        <begin position="737"/>
        <end position="832"/>
    </location>
</feature>
<comment type="caution">
    <text evidence="5">The sequence shown here is derived from an EMBL/GenBank/DDBJ whole genome shotgun (WGS) entry which is preliminary data.</text>
</comment>
<dbReference type="AlphaFoldDB" id="A0A7Y9VXY5"/>
<gene>
    <name evidence="5" type="ORF">GGI52_003166</name>
</gene>
<reference evidence="5 6" key="1">
    <citation type="submission" date="2020-07" db="EMBL/GenBank/DDBJ databases">
        <title>Exploring microbial biodiversity for novel pathways involved in the catabolism of aromatic compounds derived from lignin.</title>
        <authorList>
            <person name="Elkins J."/>
        </authorList>
    </citation>
    <scope>NUCLEOTIDE SEQUENCE [LARGE SCALE GENOMIC DNA]</scope>
    <source>
        <strain evidence="5 6">VanB</strain>
    </source>
</reference>
<feature type="domain" description="Pilus assembly protein E-set like" evidence="4">
    <location>
        <begin position="279"/>
        <end position="344"/>
    </location>
</feature>
<evidence type="ECO:0000256" key="2">
    <source>
        <dbReference type="SAM" id="SignalP"/>
    </source>
</evidence>
<evidence type="ECO:0000313" key="5">
    <source>
        <dbReference type="EMBL" id="NYH10123.1"/>
    </source>
</evidence>
<evidence type="ECO:0000259" key="3">
    <source>
        <dbReference type="Pfam" id="PF15976"/>
    </source>
</evidence>
<sequence length="847" mass="93069">MQSEYEFMFPMTPVAAALALLFCASAAAASEPAGTTPRSLLAQAKGLPADFEEHFFDVPLAVRVELDQQPLGEAMVVLSRDDRVTLLEFTDTSENRYTPAEREKWAAYLKPGVPLGACTGSCPDQVLAVHYNLENSLLSVLTENAERDLETKRFYDQPEDGSSGLMVRNQLNLNGGQDQDLGGRFGLEASGSLGNWSQTFNMQMARLGGPDDKLYHAVHELYTQRELQGNFFRLGYFTPNSEGLTRQPRTFGTSPDTAVGVMYGSSDSLAINNAAPSVYPIYVTANRQGSVEIWRDGLLINTQSIPADLQTLDTRPLPGGIYEVEVRLIEDGQITSSTQELVYKPSNWRNLDERWRYNLFAGEEQKLLSNWDQQSSGSPTAGASLNYLLHPRVILGLSARQIREKLQYGTSIDWTLANHISLYANVYKTEDHGTGLDLQSLYNYGSGSLVISHNRSWLDTTDQYETLPDGTRVRQRNVFIGQTSNSSLALNHRLNSRNSLNARVSHSEGNVEGVGVDLGWTRRSELFGNDANWRLSLFDRPGSYSSGDARNRGVDLSLNMALGAPGEQITGSIGSRTDRDGGRDNNASIGWRKDLKGHVLQNVSVTALTDTYGIGASGLANFRTDTINGDGFIQRSSYNGNFTGGLNLDSTLVVGGQQMLMTSEYEMRGAGMIVDVESDIEGIALRADDFSGGSAALKPGRNFIPITAYQNSSVSFDFEGNNVPAATIEPARTRYHLNKGGVDYRKIRVMKTLTVLGRLVNEQGHPLKGHHVINHASRGVTEVDGFFSMEMNAGSPTLEVRQDNRLLCQFRLEADQHRSENNVLMIGDLRCTPDTLADATFTDQKAG</sequence>
<dbReference type="Pfam" id="PF15976">
    <property type="entry name" value="CooC_C"/>
    <property type="match status" value="1"/>
</dbReference>
<accession>A0A7Y9VXY5</accession>
<organism evidence="5 6">
    <name type="scientific">Pseudomonas moraviensis</name>
    <dbReference type="NCBI Taxonomy" id="321662"/>
    <lineage>
        <taxon>Bacteria</taxon>
        <taxon>Pseudomonadati</taxon>
        <taxon>Pseudomonadota</taxon>
        <taxon>Gammaproteobacteria</taxon>
        <taxon>Pseudomonadales</taxon>
        <taxon>Pseudomonadaceae</taxon>
        <taxon>Pseudomonas</taxon>
    </lineage>
</organism>
<dbReference type="Pfam" id="PF16967">
    <property type="entry name" value="TcfC"/>
    <property type="match status" value="1"/>
</dbReference>
<evidence type="ECO:0000259" key="4">
    <source>
        <dbReference type="Pfam" id="PF16967"/>
    </source>
</evidence>
<protein>
    <recommendedName>
        <fullName evidence="7">Pilus assembly protein PapC</fullName>
    </recommendedName>
</protein>
<keyword evidence="1 2" id="KW-0732">Signal</keyword>
<proteinExistence type="predicted"/>
<feature type="signal peptide" evidence="2">
    <location>
        <begin position="1"/>
        <end position="29"/>
    </location>
</feature>
<name>A0A7Y9VXY5_9PSED</name>
<dbReference type="InterPro" id="IPR032636">
    <property type="entry name" value="Pilus_assem_E-set-like_dom"/>
</dbReference>
<dbReference type="Proteomes" id="UP000553035">
    <property type="component" value="Unassembled WGS sequence"/>
</dbReference>
<evidence type="ECO:0000256" key="1">
    <source>
        <dbReference type="ARBA" id="ARBA00022729"/>
    </source>
</evidence>
<evidence type="ECO:0008006" key="7">
    <source>
        <dbReference type="Google" id="ProtNLM"/>
    </source>
</evidence>
<dbReference type="EMBL" id="JACCAT010000001">
    <property type="protein sequence ID" value="NYH10123.1"/>
    <property type="molecule type" value="Genomic_DNA"/>
</dbReference>
<evidence type="ECO:0000313" key="6">
    <source>
        <dbReference type="Proteomes" id="UP000553035"/>
    </source>
</evidence>
<feature type="chain" id="PRO_5030863597" description="Pilus assembly protein PapC" evidence="2">
    <location>
        <begin position="30"/>
        <end position="847"/>
    </location>
</feature>
<dbReference type="InterPro" id="IPR031917">
    <property type="entry name" value="Pilus_assem_C"/>
</dbReference>